<evidence type="ECO:0000313" key="1">
    <source>
        <dbReference type="EMBL" id="KAF1937562.1"/>
    </source>
</evidence>
<dbReference type="Proteomes" id="UP000800038">
    <property type="component" value="Unassembled WGS sequence"/>
</dbReference>
<sequence length="128" mass="14283">MRCRSNSNPLSFVYLASCATPYTTTTPTGTRVFSIAMHQEICTAEEMQCPAIRANTITFFPSRSDKDDLHSKSCRFERLLHSDRGMKMHILHCAAKAGCVTSAMVDKVAAHFPGIARYYRQAYGAIKN</sequence>
<reference evidence="1" key="1">
    <citation type="journal article" date="2020" name="Stud. Mycol.">
        <title>101 Dothideomycetes genomes: a test case for predicting lifestyles and emergence of pathogens.</title>
        <authorList>
            <person name="Haridas S."/>
            <person name="Albert R."/>
            <person name="Binder M."/>
            <person name="Bloem J."/>
            <person name="Labutti K."/>
            <person name="Salamov A."/>
            <person name="Andreopoulos B."/>
            <person name="Baker S."/>
            <person name="Barry K."/>
            <person name="Bills G."/>
            <person name="Bluhm B."/>
            <person name="Cannon C."/>
            <person name="Castanera R."/>
            <person name="Culley D."/>
            <person name="Daum C."/>
            <person name="Ezra D."/>
            <person name="Gonzalez J."/>
            <person name="Henrissat B."/>
            <person name="Kuo A."/>
            <person name="Liang C."/>
            <person name="Lipzen A."/>
            <person name="Lutzoni F."/>
            <person name="Magnuson J."/>
            <person name="Mondo S."/>
            <person name="Nolan M."/>
            <person name="Ohm R."/>
            <person name="Pangilinan J."/>
            <person name="Park H.-J."/>
            <person name="Ramirez L."/>
            <person name="Alfaro M."/>
            <person name="Sun H."/>
            <person name="Tritt A."/>
            <person name="Yoshinaga Y."/>
            <person name="Zwiers L.-H."/>
            <person name="Turgeon B."/>
            <person name="Goodwin S."/>
            <person name="Spatafora J."/>
            <person name="Crous P."/>
            <person name="Grigoriev I."/>
        </authorList>
    </citation>
    <scope>NUCLEOTIDE SEQUENCE</scope>
    <source>
        <strain evidence="1">CBS 161.51</strain>
    </source>
</reference>
<dbReference type="EMBL" id="ML976134">
    <property type="protein sequence ID" value="KAF1937562.1"/>
    <property type="molecule type" value="Genomic_DNA"/>
</dbReference>
<organism evidence="1 2">
    <name type="scientific">Clathrospora elynae</name>
    <dbReference type="NCBI Taxonomy" id="706981"/>
    <lineage>
        <taxon>Eukaryota</taxon>
        <taxon>Fungi</taxon>
        <taxon>Dikarya</taxon>
        <taxon>Ascomycota</taxon>
        <taxon>Pezizomycotina</taxon>
        <taxon>Dothideomycetes</taxon>
        <taxon>Pleosporomycetidae</taxon>
        <taxon>Pleosporales</taxon>
        <taxon>Diademaceae</taxon>
        <taxon>Clathrospora</taxon>
    </lineage>
</organism>
<gene>
    <name evidence="1" type="ORF">EJ02DRAFT_50899</name>
</gene>
<keyword evidence="2" id="KW-1185">Reference proteome</keyword>
<evidence type="ECO:0000313" key="2">
    <source>
        <dbReference type="Proteomes" id="UP000800038"/>
    </source>
</evidence>
<protein>
    <submittedName>
        <fullName evidence="1">Uncharacterized protein</fullName>
    </submittedName>
</protein>
<accession>A0A6A5SC81</accession>
<dbReference type="AlphaFoldDB" id="A0A6A5SC81"/>
<dbReference type="OrthoDB" id="3880115at2759"/>
<proteinExistence type="predicted"/>
<name>A0A6A5SC81_9PLEO</name>